<dbReference type="InterPro" id="IPR011009">
    <property type="entry name" value="Kinase-like_dom_sf"/>
</dbReference>
<dbReference type="EnsemblProtists" id="EKX42991">
    <property type="protein sequence ID" value="EKX42991"/>
    <property type="gene ID" value="GUITHDRAFT_140845"/>
</dbReference>
<dbReference type="GeneID" id="17299642"/>
<reference evidence="3 5" key="1">
    <citation type="journal article" date="2012" name="Nature">
        <title>Algal genomes reveal evolutionary mosaicism and the fate of nucleomorphs.</title>
        <authorList>
            <consortium name="DOE Joint Genome Institute"/>
            <person name="Curtis B.A."/>
            <person name="Tanifuji G."/>
            <person name="Burki F."/>
            <person name="Gruber A."/>
            <person name="Irimia M."/>
            <person name="Maruyama S."/>
            <person name="Arias M.C."/>
            <person name="Ball S.G."/>
            <person name="Gile G.H."/>
            <person name="Hirakawa Y."/>
            <person name="Hopkins J.F."/>
            <person name="Kuo A."/>
            <person name="Rensing S.A."/>
            <person name="Schmutz J."/>
            <person name="Symeonidi A."/>
            <person name="Elias M."/>
            <person name="Eveleigh R.J."/>
            <person name="Herman E.K."/>
            <person name="Klute M.J."/>
            <person name="Nakayama T."/>
            <person name="Obornik M."/>
            <person name="Reyes-Prieto A."/>
            <person name="Armbrust E.V."/>
            <person name="Aves S.J."/>
            <person name="Beiko R.G."/>
            <person name="Coutinho P."/>
            <person name="Dacks J.B."/>
            <person name="Durnford D.G."/>
            <person name="Fast N.M."/>
            <person name="Green B.R."/>
            <person name="Grisdale C.J."/>
            <person name="Hempel F."/>
            <person name="Henrissat B."/>
            <person name="Hoppner M.P."/>
            <person name="Ishida K."/>
            <person name="Kim E."/>
            <person name="Koreny L."/>
            <person name="Kroth P.G."/>
            <person name="Liu Y."/>
            <person name="Malik S.B."/>
            <person name="Maier U.G."/>
            <person name="McRose D."/>
            <person name="Mock T."/>
            <person name="Neilson J.A."/>
            <person name="Onodera N.T."/>
            <person name="Poole A.M."/>
            <person name="Pritham E.J."/>
            <person name="Richards T.A."/>
            <person name="Rocap G."/>
            <person name="Roy S.W."/>
            <person name="Sarai C."/>
            <person name="Schaack S."/>
            <person name="Shirato S."/>
            <person name="Slamovits C.H."/>
            <person name="Spencer D.F."/>
            <person name="Suzuki S."/>
            <person name="Worden A.Z."/>
            <person name="Zauner S."/>
            <person name="Barry K."/>
            <person name="Bell C."/>
            <person name="Bharti A.K."/>
            <person name="Crow J.A."/>
            <person name="Grimwood J."/>
            <person name="Kramer R."/>
            <person name="Lindquist E."/>
            <person name="Lucas S."/>
            <person name="Salamov A."/>
            <person name="McFadden G.I."/>
            <person name="Lane C.E."/>
            <person name="Keeling P.J."/>
            <person name="Gray M.W."/>
            <person name="Grigoriev I.V."/>
            <person name="Archibald J.M."/>
        </authorList>
    </citation>
    <scope>NUCLEOTIDE SEQUENCE</scope>
    <source>
        <strain evidence="3 5">CCMP2712</strain>
    </source>
</reference>
<dbReference type="Gene3D" id="1.10.510.10">
    <property type="entry name" value="Transferase(Phosphotransferase) domain 1"/>
    <property type="match status" value="1"/>
</dbReference>
<evidence type="ECO:0000313" key="4">
    <source>
        <dbReference type="EnsemblProtists" id="EKX42991"/>
    </source>
</evidence>
<dbReference type="RefSeq" id="XP_005829971.1">
    <property type="nucleotide sequence ID" value="XM_005829914.1"/>
</dbReference>
<dbReference type="SUPFAM" id="SSF56112">
    <property type="entry name" value="Protein kinase-like (PK-like)"/>
    <property type="match status" value="1"/>
</dbReference>
<feature type="domain" description="Protein kinase" evidence="2">
    <location>
        <begin position="131"/>
        <end position="373"/>
    </location>
</feature>
<keyword evidence="5" id="KW-1185">Reference proteome</keyword>
<dbReference type="InterPro" id="IPR000719">
    <property type="entry name" value="Prot_kinase_dom"/>
</dbReference>
<dbReference type="AlphaFoldDB" id="L1J3A0"/>
<reference evidence="5" key="2">
    <citation type="submission" date="2012-11" db="EMBL/GenBank/DDBJ databases">
        <authorList>
            <person name="Kuo A."/>
            <person name="Curtis B.A."/>
            <person name="Tanifuji G."/>
            <person name="Burki F."/>
            <person name="Gruber A."/>
            <person name="Irimia M."/>
            <person name="Maruyama S."/>
            <person name="Arias M.C."/>
            <person name="Ball S.G."/>
            <person name="Gile G.H."/>
            <person name="Hirakawa Y."/>
            <person name="Hopkins J.F."/>
            <person name="Rensing S.A."/>
            <person name="Schmutz J."/>
            <person name="Symeonidi A."/>
            <person name="Elias M."/>
            <person name="Eveleigh R.J."/>
            <person name="Herman E.K."/>
            <person name="Klute M.J."/>
            <person name="Nakayama T."/>
            <person name="Obornik M."/>
            <person name="Reyes-Prieto A."/>
            <person name="Armbrust E.V."/>
            <person name="Aves S.J."/>
            <person name="Beiko R.G."/>
            <person name="Coutinho P."/>
            <person name="Dacks J.B."/>
            <person name="Durnford D.G."/>
            <person name="Fast N.M."/>
            <person name="Green B.R."/>
            <person name="Grisdale C."/>
            <person name="Hempe F."/>
            <person name="Henrissat B."/>
            <person name="Hoppner M.P."/>
            <person name="Ishida K.-I."/>
            <person name="Kim E."/>
            <person name="Koreny L."/>
            <person name="Kroth P.G."/>
            <person name="Liu Y."/>
            <person name="Malik S.-B."/>
            <person name="Maier U.G."/>
            <person name="McRose D."/>
            <person name="Mock T."/>
            <person name="Neilson J.A."/>
            <person name="Onodera N.T."/>
            <person name="Poole A.M."/>
            <person name="Pritham E.J."/>
            <person name="Richards T.A."/>
            <person name="Rocap G."/>
            <person name="Roy S.W."/>
            <person name="Sarai C."/>
            <person name="Schaack S."/>
            <person name="Shirato S."/>
            <person name="Slamovits C.H."/>
            <person name="Spencer D.F."/>
            <person name="Suzuki S."/>
            <person name="Worden A.Z."/>
            <person name="Zauner S."/>
            <person name="Barry K."/>
            <person name="Bell C."/>
            <person name="Bharti A.K."/>
            <person name="Crow J.A."/>
            <person name="Grimwood J."/>
            <person name="Kramer R."/>
            <person name="Lindquist E."/>
            <person name="Lucas S."/>
            <person name="Salamov A."/>
            <person name="McFadden G.I."/>
            <person name="Lane C.E."/>
            <person name="Keeling P.J."/>
            <person name="Gray M.W."/>
            <person name="Grigoriev I.V."/>
            <person name="Archibald J.M."/>
        </authorList>
    </citation>
    <scope>NUCLEOTIDE SEQUENCE</scope>
    <source>
        <strain evidence="5">CCMP2712</strain>
    </source>
</reference>
<gene>
    <name evidence="3" type="ORF">GUITHDRAFT_140845</name>
</gene>
<protein>
    <recommendedName>
        <fullName evidence="2">Protein kinase domain-containing protein</fullName>
    </recommendedName>
</protein>
<dbReference type="GO" id="GO:0004672">
    <property type="term" value="F:protein kinase activity"/>
    <property type="evidence" value="ECO:0007669"/>
    <property type="project" value="InterPro"/>
</dbReference>
<reference evidence="4" key="3">
    <citation type="submission" date="2015-06" db="UniProtKB">
        <authorList>
            <consortium name="EnsemblProtists"/>
        </authorList>
    </citation>
    <scope>IDENTIFICATION</scope>
</reference>
<name>L1J3A0_GUITC</name>
<dbReference type="EMBL" id="JH993013">
    <property type="protein sequence ID" value="EKX42991.1"/>
    <property type="molecule type" value="Genomic_DNA"/>
</dbReference>
<feature type="compositionally biased region" description="Basic and acidic residues" evidence="1">
    <location>
        <begin position="52"/>
        <end position="72"/>
    </location>
</feature>
<evidence type="ECO:0000313" key="3">
    <source>
        <dbReference type="EMBL" id="EKX42991.1"/>
    </source>
</evidence>
<dbReference type="HOGENOM" id="CLU_742820_0_0_1"/>
<dbReference type="PROSITE" id="PS50011">
    <property type="entry name" value="PROTEIN_KINASE_DOM"/>
    <property type="match status" value="1"/>
</dbReference>
<feature type="region of interest" description="Disordered" evidence="1">
    <location>
        <begin position="19"/>
        <end position="111"/>
    </location>
</feature>
<sequence>MAASFGGGWSDMATLSSWYSLSSSQPPARESPKPRRPRALKVSVGAQDPSDEDRPPVRLDDKESGSAEERGRRLAVKWMGEDLKEMKREDERRKSDKKRDSNSDGGVKRLQHKEYSEEFLQSLPLREYLMEEKPQKLGKGKQAKTVLCSVKPVNNSAVPIKVVVKEFKNLGAGTGSFSFTMSTSRSLVSTAGVIALLAYPECWGWKFFNGSDLYSSGPPKDKQLALKVWKELAEAVCFANSCEIFHCDVNPSNILLDSEQEGGDSHHSILLVDWACSRQEASLKSKVTNGKRGHYQPGEMMNGEVGNFTDVFGTASCLLWSSLGDFPEASVLGIARILEKGLEEEKGSRYSSVDEMLRAFLDLKLINEVEGRE</sequence>
<dbReference type="Proteomes" id="UP000011087">
    <property type="component" value="Unassembled WGS sequence"/>
</dbReference>
<dbReference type="PaxDb" id="55529-EKX42991"/>
<proteinExistence type="predicted"/>
<accession>L1J3A0</accession>
<dbReference type="GO" id="GO:0005524">
    <property type="term" value="F:ATP binding"/>
    <property type="evidence" value="ECO:0007669"/>
    <property type="project" value="InterPro"/>
</dbReference>
<organism evidence="3">
    <name type="scientific">Guillardia theta (strain CCMP2712)</name>
    <name type="common">Cryptophyte</name>
    <dbReference type="NCBI Taxonomy" id="905079"/>
    <lineage>
        <taxon>Eukaryota</taxon>
        <taxon>Cryptophyceae</taxon>
        <taxon>Pyrenomonadales</taxon>
        <taxon>Geminigeraceae</taxon>
        <taxon>Guillardia</taxon>
    </lineage>
</organism>
<feature type="compositionally biased region" description="Basic and acidic residues" evidence="1">
    <location>
        <begin position="79"/>
        <end position="102"/>
    </location>
</feature>
<evidence type="ECO:0000256" key="1">
    <source>
        <dbReference type="SAM" id="MobiDB-lite"/>
    </source>
</evidence>
<evidence type="ECO:0000259" key="2">
    <source>
        <dbReference type="PROSITE" id="PS50011"/>
    </source>
</evidence>
<dbReference type="KEGG" id="gtt:GUITHDRAFT_140845"/>
<dbReference type="SMART" id="SM00220">
    <property type="entry name" value="S_TKc"/>
    <property type="match status" value="1"/>
</dbReference>
<evidence type="ECO:0000313" key="5">
    <source>
        <dbReference type="Proteomes" id="UP000011087"/>
    </source>
</evidence>